<comment type="caution">
    <text evidence="3">The sequence shown here is derived from an EMBL/GenBank/DDBJ whole genome shotgun (WGS) entry which is preliminary data.</text>
</comment>
<feature type="coiled-coil region" evidence="1">
    <location>
        <begin position="74"/>
        <end position="101"/>
    </location>
</feature>
<name>A0ABD0SQJ4_LOXSC</name>
<reference evidence="3 4" key="1">
    <citation type="submission" date="2024-06" db="EMBL/GenBank/DDBJ databases">
        <title>A chromosome-level genome assembly of beet webworm, Loxostege sticticalis.</title>
        <authorList>
            <person name="Zhang Y."/>
        </authorList>
    </citation>
    <scope>NUCLEOTIDE SEQUENCE [LARGE SCALE GENOMIC DNA]</scope>
    <source>
        <strain evidence="3">AQ028</strain>
        <tissue evidence="3">Male pupae</tissue>
    </source>
</reference>
<evidence type="ECO:0000313" key="4">
    <source>
        <dbReference type="Proteomes" id="UP001549921"/>
    </source>
</evidence>
<accession>A0ABD0SQJ4</accession>
<gene>
    <name evidence="3" type="ORF">ABMA28_005473</name>
</gene>
<evidence type="ECO:0000259" key="2">
    <source>
        <dbReference type="Pfam" id="PF25298"/>
    </source>
</evidence>
<feature type="coiled-coil region" evidence="1">
    <location>
        <begin position="140"/>
        <end position="176"/>
    </location>
</feature>
<organism evidence="3 4">
    <name type="scientific">Loxostege sticticalis</name>
    <name type="common">Beet webworm moth</name>
    <dbReference type="NCBI Taxonomy" id="481309"/>
    <lineage>
        <taxon>Eukaryota</taxon>
        <taxon>Metazoa</taxon>
        <taxon>Ecdysozoa</taxon>
        <taxon>Arthropoda</taxon>
        <taxon>Hexapoda</taxon>
        <taxon>Insecta</taxon>
        <taxon>Pterygota</taxon>
        <taxon>Neoptera</taxon>
        <taxon>Endopterygota</taxon>
        <taxon>Lepidoptera</taxon>
        <taxon>Glossata</taxon>
        <taxon>Ditrysia</taxon>
        <taxon>Pyraloidea</taxon>
        <taxon>Crambidae</taxon>
        <taxon>Pyraustinae</taxon>
        <taxon>Loxostege</taxon>
    </lineage>
</organism>
<protein>
    <recommendedName>
        <fullName evidence="2">FP protein C-terminal domain-containing protein</fullName>
    </recommendedName>
</protein>
<dbReference type="Pfam" id="PF25298">
    <property type="entry name" value="Baculo_FP_2nd"/>
    <property type="match status" value="1"/>
</dbReference>
<keyword evidence="1" id="KW-0175">Coiled coil</keyword>
<dbReference type="AlphaFoldDB" id="A0ABD0SQJ4"/>
<dbReference type="Proteomes" id="UP001549921">
    <property type="component" value="Unassembled WGS sequence"/>
</dbReference>
<evidence type="ECO:0000313" key="3">
    <source>
        <dbReference type="EMBL" id="KAL0822109.1"/>
    </source>
</evidence>
<proteinExistence type="predicted"/>
<feature type="domain" description="FP protein C-terminal" evidence="2">
    <location>
        <begin position="269"/>
        <end position="320"/>
    </location>
</feature>
<sequence length="323" mass="36769">MIRSPPKSSSNPDLSAIAEESFINYRKRKQPESDDCLSKKLDDFMHRMEKSIDGINYNINEIIKSELNTLTTTTNALKIELNAIREDNSELKRTVAAMSTQQSDTAAIVAELQTSIEYTSQRVDGIQKQVDVANLRQKSEAELSAELLTVKNTLHNMQQESNKQQQRDRLLNLELTGLPENSKENLLSLFQSIAKYAGVDISDHDVVHITRVQSRQPVSGRPRTVVVKLTQRIQKDNILAGIRKKHGITTENLNIPGAPKPIYVNEQLTSYNKSLLKQCKDFAKLNMYQFVWVKNCKIYMRKNDKSPPFLITTEADIKKIHKS</sequence>
<evidence type="ECO:0000256" key="1">
    <source>
        <dbReference type="SAM" id="Coils"/>
    </source>
</evidence>
<dbReference type="Gene3D" id="3.30.70.1820">
    <property type="entry name" value="L1 transposable element, RRM domain"/>
    <property type="match status" value="1"/>
</dbReference>
<dbReference type="InterPro" id="IPR057251">
    <property type="entry name" value="FP_C"/>
</dbReference>
<dbReference type="EMBL" id="JBEDNZ010000017">
    <property type="protein sequence ID" value="KAL0822109.1"/>
    <property type="molecule type" value="Genomic_DNA"/>
</dbReference>